<evidence type="ECO:0000259" key="3">
    <source>
        <dbReference type="Pfam" id="PF17657"/>
    </source>
</evidence>
<proteinExistence type="predicted"/>
<organism evidence="4 5">
    <name type="scientific">Desulfomarina profundi</name>
    <dbReference type="NCBI Taxonomy" id="2772557"/>
    <lineage>
        <taxon>Bacteria</taxon>
        <taxon>Pseudomonadati</taxon>
        <taxon>Thermodesulfobacteriota</taxon>
        <taxon>Desulfobulbia</taxon>
        <taxon>Desulfobulbales</taxon>
        <taxon>Desulfobulbaceae</taxon>
        <taxon>Desulfomarina</taxon>
    </lineage>
</organism>
<dbReference type="InterPro" id="IPR029460">
    <property type="entry name" value="DNAPol_HHH"/>
</dbReference>
<accession>A0A8D5FDJ6</accession>
<dbReference type="Pfam" id="PF01336">
    <property type="entry name" value="tRNA_anti-codon"/>
    <property type="match status" value="1"/>
</dbReference>
<dbReference type="Pfam" id="PF17657">
    <property type="entry name" value="DNA_pol3_finger"/>
    <property type="match status" value="1"/>
</dbReference>
<protein>
    <recommendedName>
        <fullName evidence="6">DNA polymerase helix-hairpin-helix motif domain-containing protein</fullName>
    </recommendedName>
</protein>
<dbReference type="Pfam" id="PF14579">
    <property type="entry name" value="HHH_6"/>
    <property type="match status" value="1"/>
</dbReference>
<dbReference type="KEGG" id="dbk:DGMP_02850"/>
<dbReference type="GO" id="GO:0006260">
    <property type="term" value="P:DNA replication"/>
    <property type="evidence" value="ECO:0007669"/>
    <property type="project" value="InterPro"/>
</dbReference>
<feature type="domain" description="DNA polymerase III alpha subunit finger" evidence="3">
    <location>
        <begin position="2"/>
        <end position="96"/>
    </location>
</feature>
<evidence type="ECO:0000259" key="1">
    <source>
        <dbReference type="Pfam" id="PF01336"/>
    </source>
</evidence>
<dbReference type="InterPro" id="IPR040982">
    <property type="entry name" value="DNA_pol3_finger"/>
</dbReference>
<sequence>MIQSSIIRPAANEFVREYVRRLHGGDWQPLCFRLGDVLDETYGLMVYQEDVSRVAVAMAGFSHGEADGLRKIMSKKDREHRLKHYRSRFFAGCAENHVALEDTEEMWRMMMSFDGYSFCKPHSASYARVSFQAAWLKCHFPAEFMAAVISNRGGYYSVFAYVSEAKRLGLKILHPDVRYSEIVWTGKNNWIRVGLQGLHGLSIGCMERIIMERKKSDFASISDFFCRINPADNEVSVLVHGGALDGLAGDLNRSELLWQWAGYKAARQNNPRSLLFPISLPPPPSLPAPDEQTRLRREFSALGFLCDIHPLECIVRPEKNLVKGCDLGNYRGQQVNIAAWLLTGKLVSTKSGEVMEFLTFEDETAVFETTFFPQVYHRYASVLPGGRPYVLSGLVEEDYGALTLTVERMKPLF</sequence>
<dbReference type="CDD" id="cd04485">
    <property type="entry name" value="DnaE_OBF"/>
    <property type="match status" value="1"/>
</dbReference>
<dbReference type="Proteomes" id="UP000826725">
    <property type="component" value="Chromosome"/>
</dbReference>
<gene>
    <name evidence="4" type="ORF">DGMP_02850</name>
</gene>
<dbReference type="GO" id="GO:0003676">
    <property type="term" value="F:nucleic acid binding"/>
    <property type="evidence" value="ECO:0007669"/>
    <property type="project" value="InterPro"/>
</dbReference>
<dbReference type="EMBL" id="AP024086">
    <property type="protein sequence ID" value="BCL59592.1"/>
    <property type="molecule type" value="Genomic_DNA"/>
</dbReference>
<dbReference type="AlphaFoldDB" id="A0A8D5FDJ6"/>
<feature type="domain" description="OB" evidence="1">
    <location>
        <begin position="341"/>
        <end position="412"/>
    </location>
</feature>
<dbReference type="InterPro" id="IPR004365">
    <property type="entry name" value="NA-bd_OB_tRNA"/>
</dbReference>
<dbReference type="GO" id="GO:0008408">
    <property type="term" value="F:3'-5' exonuclease activity"/>
    <property type="evidence" value="ECO:0007669"/>
    <property type="project" value="InterPro"/>
</dbReference>
<reference evidence="4" key="1">
    <citation type="submission" date="2020-09" db="EMBL/GenBank/DDBJ databases">
        <title>Desulfogranum mesoprofundum gen. nov., sp. nov., a novel mesophilic, sulfate-reducing chemolithoautotroph isolated from a deep-sea hydrothermal vent chimney in the Suiyo Seamount.</title>
        <authorList>
            <person name="Hashimoto Y."/>
            <person name="Nakagawa S."/>
        </authorList>
    </citation>
    <scope>NUCLEOTIDE SEQUENCE</scope>
    <source>
        <strain evidence="4">KT2</strain>
    </source>
</reference>
<feature type="domain" description="DNA polymerase helix-hairpin-helix motif" evidence="2">
    <location>
        <begin position="169"/>
        <end position="249"/>
    </location>
</feature>
<evidence type="ECO:0000313" key="5">
    <source>
        <dbReference type="Proteomes" id="UP000826725"/>
    </source>
</evidence>
<evidence type="ECO:0000259" key="2">
    <source>
        <dbReference type="Pfam" id="PF14579"/>
    </source>
</evidence>
<dbReference type="InterPro" id="IPR004805">
    <property type="entry name" value="DnaE2/DnaE/PolC"/>
</dbReference>
<keyword evidence="5" id="KW-1185">Reference proteome</keyword>
<name>A0A8D5FDJ6_9BACT</name>
<evidence type="ECO:0000313" key="4">
    <source>
        <dbReference type="EMBL" id="BCL59592.1"/>
    </source>
</evidence>
<dbReference type="PANTHER" id="PTHR32294">
    <property type="entry name" value="DNA POLYMERASE III SUBUNIT ALPHA"/>
    <property type="match status" value="1"/>
</dbReference>
<evidence type="ECO:0008006" key="6">
    <source>
        <dbReference type="Google" id="ProtNLM"/>
    </source>
</evidence>